<evidence type="ECO:0000313" key="2">
    <source>
        <dbReference type="EMBL" id="AXX92264.1"/>
    </source>
</evidence>
<dbReference type="RefSeq" id="WP_099342809.1">
    <property type="nucleotide sequence ID" value="NZ_CP032098.1"/>
</dbReference>
<keyword evidence="1" id="KW-0812">Transmembrane</keyword>
<reference evidence="2 5" key="2">
    <citation type="submission" date="2018-08" db="EMBL/GenBank/DDBJ databases">
        <title>Complete genome of the Arcobacter molluscorum type strain LMG 25693.</title>
        <authorList>
            <person name="Miller W.G."/>
            <person name="Yee E."/>
            <person name="Bono J.L."/>
        </authorList>
    </citation>
    <scope>NUCLEOTIDE SEQUENCE [LARGE SCALE GENOMIC DNA]</scope>
    <source>
        <strain evidence="2 5">CECT 7696</strain>
    </source>
</reference>
<dbReference type="Proteomes" id="UP000221222">
    <property type="component" value="Unassembled WGS sequence"/>
</dbReference>
<dbReference type="EMBL" id="NXFY01000013">
    <property type="protein sequence ID" value="PHO17751.1"/>
    <property type="molecule type" value="Genomic_DNA"/>
</dbReference>
<evidence type="ECO:0000313" key="5">
    <source>
        <dbReference type="Proteomes" id="UP000262712"/>
    </source>
</evidence>
<organism evidence="3 4">
    <name type="scientific">Malaciobacter molluscorum LMG 25693</name>
    <dbReference type="NCBI Taxonomy" id="870501"/>
    <lineage>
        <taxon>Bacteria</taxon>
        <taxon>Pseudomonadati</taxon>
        <taxon>Campylobacterota</taxon>
        <taxon>Epsilonproteobacteria</taxon>
        <taxon>Campylobacterales</taxon>
        <taxon>Arcobacteraceae</taxon>
        <taxon>Malaciobacter</taxon>
    </lineage>
</organism>
<feature type="transmembrane region" description="Helical" evidence="1">
    <location>
        <begin position="205"/>
        <end position="225"/>
    </location>
</feature>
<feature type="transmembrane region" description="Helical" evidence="1">
    <location>
        <begin position="134"/>
        <end position="152"/>
    </location>
</feature>
<proteinExistence type="predicted"/>
<name>A0A2G1DGY5_9BACT</name>
<keyword evidence="4" id="KW-1185">Reference proteome</keyword>
<accession>A0A2G1DGY5</accession>
<evidence type="ECO:0000313" key="3">
    <source>
        <dbReference type="EMBL" id="PHO17751.1"/>
    </source>
</evidence>
<feature type="transmembrane region" description="Helical" evidence="1">
    <location>
        <begin position="32"/>
        <end position="57"/>
    </location>
</feature>
<gene>
    <name evidence="2" type="ORF">AMOL_1286</name>
    <name evidence="3" type="ORF">CPU12_09160</name>
</gene>
<dbReference type="KEGG" id="amol:AMOL_1286"/>
<dbReference type="EMBL" id="CP032098">
    <property type="protein sequence ID" value="AXX92264.1"/>
    <property type="molecule type" value="Genomic_DNA"/>
</dbReference>
<feature type="transmembrane region" description="Helical" evidence="1">
    <location>
        <begin position="231"/>
        <end position="248"/>
    </location>
</feature>
<dbReference type="Proteomes" id="UP000262712">
    <property type="component" value="Chromosome"/>
</dbReference>
<evidence type="ECO:0000256" key="1">
    <source>
        <dbReference type="SAM" id="Phobius"/>
    </source>
</evidence>
<sequence length="283" mass="33740">MEKFEKILSLFIKNEYNNIILSTDNKYRLKSYILSFFILALLNILSLTIGQILINLLIEENKLYKQLNIIYYIYYFLQFFTFSTLIYLLYNYFHIKSKTIHTIYYSFLFSLIINILLPLIPLNGLFLINDIQLSTIYTFFSVYLLLIIYYNWQYYNKWKKNILQNDFRKIKEELRKNNYSVELNIFFSKFDLNEDRKDKPKLTKIAGIVVSLMIRFGFTIPILAVLSSSGVGGNGMIYFAIYLIFFVIPEMSKSTSKQLSLYNAFKQIEKEEKVTIYNGKFKL</sequence>
<feature type="transmembrane region" description="Helical" evidence="1">
    <location>
        <begin position="69"/>
        <end position="90"/>
    </location>
</feature>
<keyword evidence="1" id="KW-0472">Membrane</keyword>
<keyword evidence="1" id="KW-1133">Transmembrane helix</keyword>
<dbReference type="AlphaFoldDB" id="A0A2G1DGY5"/>
<protein>
    <submittedName>
        <fullName evidence="2">Membrane protein</fullName>
    </submittedName>
</protein>
<evidence type="ECO:0000313" key="4">
    <source>
        <dbReference type="Proteomes" id="UP000221222"/>
    </source>
</evidence>
<reference evidence="3 4" key="1">
    <citation type="submission" date="2017-09" db="EMBL/GenBank/DDBJ databases">
        <title>Arcobacter canalis sp. nov., a new species isolated from a water canal contaminated with urban sewage.</title>
        <authorList>
            <person name="Perez-Cataluna A."/>
            <person name="Salas-Masso N."/>
            <person name="Figueras M.J."/>
        </authorList>
    </citation>
    <scope>NUCLEOTIDE SEQUENCE [LARGE SCALE GENOMIC DNA]</scope>
    <source>
        <strain evidence="3 4">F98-3</strain>
    </source>
</reference>
<feature type="transmembrane region" description="Helical" evidence="1">
    <location>
        <begin position="102"/>
        <end position="128"/>
    </location>
</feature>